<dbReference type="AlphaFoldDB" id="A0A9P8VQU6"/>
<dbReference type="InterPro" id="IPR024983">
    <property type="entry name" value="CHAT_dom"/>
</dbReference>
<comment type="caution">
    <text evidence="2">The sequence shown here is derived from an EMBL/GenBank/DDBJ whole genome shotgun (WGS) entry which is preliminary data.</text>
</comment>
<dbReference type="Proteomes" id="UP000777438">
    <property type="component" value="Unassembled WGS sequence"/>
</dbReference>
<sequence length="947" mass="106752">MPRCIPPEQSSTRLSGRSAWVGIDDAIRLYRANLDAIPEDHPDRVACLDDLRIKLNIKAWKTGELADIEEAIEVGRAIIDSTPEGHPLRAECLGGLSEHFDTKARDITHLVVDYEESVQFARLAVEATPKDDPDQRISLRNLAKKLLQKYERTNAMVDLEEGIHIRREVLGEASEHHLNRLHDVPDLIDALCLRYERTKSVADLDEALSLNKEVSNEVVNERTCRKHFHSLGYLLLEKYEASEDEAYLREAIYHLREVVNATNQVDADRRIYLHSLSRAMRQRFQRSRAIPDLDEAIRLEKAAVNSIDNQILLAPTDFPTLDKTIQFENTTGASDSNAKPRNYRASLGTLLHWRHRLTGASNDLQEALSCFQAVMRQSHESIQARIGASRSILEISAGTSDWTQAYGALHVGINLIPQLMLRSQQVPDKQHLLNSWLMVGFASEAAAVSLQVGKGPLDALDLLEKGRGVLATSLMDLRTDLSELRKTCPHLAEQFIRFRNELQQLETHEHLRHDYQNHATRSLPYQHFEASNEIDRLIIEIRNQPGFEDFLTSPSETSIRAAAVYGPIVIINTTKYRCDAILVEQHKLHHISLPKLDMADLNKKAEGANLGSPDILEWLWDVVSQPVLHALGFTETPSGVDWPRIWWIPTGPLCKFPLHAAGYHRKGSDETVLDRVMSSYSSSIMAIIRGRRRNPPGNGSPGSSSALLVAMQETPGTCLSTLPFAQKEITMLHTLLKSMTFSLVEPGQRKDDIVPYLPSCQIFHFASHGYTHDDPLMSYLLLGDKTREPLTVNDLLEMNISENSPFLAYLSACGTCQVTSEKFLDESIHLVSACQLAGFRHVVGTLWEVNDELCVDAARLTYTGMRGGGMTDESVCRGLHNALRELRNRWLRASEEAADRKLRKTEKAPATGEEMPFELPRHVILYDEEDDREGRALQWVPYVHFGV</sequence>
<dbReference type="InterPro" id="IPR011990">
    <property type="entry name" value="TPR-like_helical_dom_sf"/>
</dbReference>
<dbReference type="EMBL" id="JAGPYM010000043">
    <property type="protein sequence ID" value="KAH6873883.1"/>
    <property type="molecule type" value="Genomic_DNA"/>
</dbReference>
<feature type="domain" description="CHAT" evidence="1">
    <location>
        <begin position="615"/>
        <end position="887"/>
    </location>
</feature>
<protein>
    <submittedName>
        <fullName evidence="2">CHAT domain-containing protein</fullName>
    </submittedName>
</protein>
<name>A0A9P8VQU6_9HYPO</name>
<dbReference type="Pfam" id="PF12770">
    <property type="entry name" value="CHAT"/>
    <property type="match status" value="1"/>
</dbReference>
<evidence type="ECO:0000259" key="1">
    <source>
        <dbReference type="Pfam" id="PF12770"/>
    </source>
</evidence>
<dbReference type="Pfam" id="PF13374">
    <property type="entry name" value="TPR_10"/>
    <property type="match status" value="1"/>
</dbReference>
<gene>
    <name evidence="2" type="ORF">B0T10DRAFT_541258</name>
</gene>
<reference evidence="2 3" key="1">
    <citation type="journal article" date="2021" name="Nat. Commun.">
        <title>Genetic determinants of endophytism in the Arabidopsis root mycobiome.</title>
        <authorList>
            <person name="Mesny F."/>
            <person name="Miyauchi S."/>
            <person name="Thiergart T."/>
            <person name="Pickel B."/>
            <person name="Atanasova L."/>
            <person name="Karlsson M."/>
            <person name="Huettel B."/>
            <person name="Barry K.W."/>
            <person name="Haridas S."/>
            <person name="Chen C."/>
            <person name="Bauer D."/>
            <person name="Andreopoulos W."/>
            <person name="Pangilinan J."/>
            <person name="LaButti K."/>
            <person name="Riley R."/>
            <person name="Lipzen A."/>
            <person name="Clum A."/>
            <person name="Drula E."/>
            <person name="Henrissat B."/>
            <person name="Kohler A."/>
            <person name="Grigoriev I.V."/>
            <person name="Martin F.M."/>
            <person name="Hacquard S."/>
        </authorList>
    </citation>
    <scope>NUCLEOTIDE SEQUENCE [LARGE SCALE GENOMIC DNA]</scope>
    <source>
        <strain evidence="2 3">MPI-CAGE-CH-0241</strain>
    </source>
</reference>
<keyword evidence="3" id="KW-1185">Reference proteome</keyword>
<evidence type="ECO:0000313" key="3">
    <source>
        <dbReference type="Proteomes" id="UP000777438"/>
    </source>
</evidence>
<evidence type="ECO:0000313" key="2">
    <source>
        <dbReference type="EMBL" id="KAH6873883.1"/>
    </source>
</evidence>
<dbReference type="OrthoDB" id="9991317at2759"/>
<dbReference type="Gene3D" id="1.25.40.10">
    <property type="entry name" value="Tetratricopeptide repeat domain"/>
    <property type="match status" value="1"/>
</dbReference>
<accession>A0A9P8VQU6</accession>
<organism evidence="2 3">
    <name type="scientific">Thelonectria olida</name>
    <dbReference type="NCBI Taxonomy" id="1576542"/>
    <lineage>
        <taxon>Eukaryota</taxon>
        <taxon>Fungi</taxon>
        <taxon>Dikarya</taxon>
        <taxon>Ascomycota</taxon>
        <taxon>Pezizomycotina</taxon>
        <taxon>Sordariomycetes</taxon>
        <taxon>Hypocreomycetidae</taxon>
        <taxon>Hypocreales</taxon>
        <taxon>Nectriaceae</taxon>
        <taxon>Thelonectria</taxon>
    </lineage>
</organism>
<proteinExistence type="predicted"/>